<dbReference type="EMBL" id="PGTB01000015">
    <property type="protein sequence ID" value="PJE37432.1"/>
    <property type="molecule type" value="Genomic_DNA"/>
</dbReference>
<dbReference type="RefSeq" id="WP_100161814.1">
    <property type="nucleotide sequence ID" value="NZ_PGTB01000015.1"/>
</dbReference>
<feature type="transmembrane region" description="Helical" evidence="1">
    <location>
        <begin position="57"/>
        <end position="78"/>
    </location>
</feature>
<dbReference type="OrthoDB" id="5432149at2"/>
<sequence>MPATLGHIALQVPLGRVLRQDIDTKWLLAGCIIPDLPWILQRLAGATGLVAALDLRAYAIAQSALAVSLLFCALLAAFALRPMLIFAVLSLGCLVHLLLDAFQTKWANGVALAAPVSWELTSFGFFWPEDFTSLFLLALGTFVAIRLCWIAPPSGADLVRPGAGRLTLAGICLAAYLVLPVPMMPAVEAANLHGVATLRQVADRPGRAIAFDRNQVTVGPQDTTLAAWTGEQFRLTGAVPAQDGLYSLSGRFISATEVEVLASHRHAGPLRDIASYLGLLFVLLWWAASLWDRIKQPERAGRLATNDGRK</sequence>
<accession>A0A2M8J3T1</accession>
<evidence type="ECO:0000256" key="1">
    <source>
        <dbReference type="SAM" id="Phobius"/>
    </source>
</evidence>
<feature type="transmembrane region" description="Helical" evidence="1">
    <location>
        <begin position="133"/>
        <end position="151"/>
    </location>
</feature>
<evidence type="ECO:0008006" key="4">
    <source>
        <dbReference type="Google" id="ProtNLM"/>
    </source>
</evidence>
<dbReference type="AlphaFoldDB" id="A0A2M8J3T1"/>
<name>A0A2M8J3T1_9RHOB</name>
<feature type="transmembrane region" description="Helical" evidence="1">
    <location>
        <begin position="163"/>
        <end position="183"/>
    </location>
</feature>
<evidence type="ECO:0000313" key="3">
    <source>
        <dbReference type="Proteomes" id="UP000231553"/>
    </source>
</evidence>
<reference evidence="2 3" key="1">
    <citation type="journal article" date="2018" name="Int. J. Syst. Evol. Microbiol.">
        <title>Pseudooceanicola lipolyticus sp. nov., a marine alphaproteobacterium, reclassification of Oceanicola flagellatus as Pseudooceanicola flagellatus comb. nov. and emended description of the genus Pseudooceanicola.</title>
        <authorList>
            <person name="Huang M.-M."/>
            <person name="Guo L.-L."/>
            <person name="Wu Y.-H."/>
            <person name="Lai Q.-L."/>
            <person name="Shao Z.-Z."/>
            <person name="Wang C.-S."/>
            <person name="Wu M."/>
            <person name="Xu X.-W."/>
        </authorList>
    </citation>
    <scope>NUCLEOTIDE SEQUENCE [LARGE SCALE GENOMIC DNA]</scope>
    <source>
        <strain evidence="2 3">157</strain>
    </source>
</reference>
<protein>
    <recommendedName>
        <fullName evidence="4">Metal-dependent hydrolase</fullName>
    </recommendedName>
</protein>
<dbReference type="Proteomes" id="UP000231553">
    <property type="component" value="Unassembled WGS sequence"/>
</dbReference>
<keyword evidence="1" id="KW-0812">Transmembrane</keyword>
<organism evidence="2 3">
    <name type="scientific">Pseudooceanicola lipolyticus</name>
    <dbReference type="NCBI Taxonomy" id="2029104"/>
    <lineage>
        <taxon>Bacteria</taxon>
        <taxon>Pseudomonadati</taxon>
        <taxon>Pseudomonadota</taxon>
        <taxon>Alphaproteobacteria</taxon>
        <taxon>Rhodobacterales</taxon>
        <taxon>Paracoccaceae</taxon>
        <taxon>Pseudooceanicola</taxon>
    </lineage>
</organism>
<feature type="transmembrane region" description="Helical" evidence="1">
    <location>
        <begin position="273"/>
        <end position="291"/>
    </location>
</feature>
<keyword evidence="1" id="KW-0472">Membrane</keyword>
<gene>
    <name evidence="2" type="ORF">CVM52_07100</name>
</gene>
<proteinExistence type="predicted"/>
<evidence type="ECO:0000313" key="2">
    <source>
        <dbReference type="EMBL" id="PJE37432.1"/>
    </source>
</evidence>
<keyword evidence="1" id="KW-1133">Transmembrane helix</keyword>
<keyword evidence="3" id="KW-1185">Reference proteome</keyword>
<comment type="caution">
    <text evidence="2">The sequence shown here is derived from an EMBL/GenBank/DDBJ whole genome shotgun (WGS) entry which is preliminary data.</text>
</comment>
<feature type="transmembrane region" description="Helical" evidence="1">
    <location>
        <begin position="84"/>
        <end position="102"/>
    </location>
</feature>